<dbReference type="EMBL" id="BQNB010015336">
    <property type="protein sequence ID" value="GJT38840.1"/>
    <property type="molecule type" value="Genomic_DNA"/>
</dbReference>
<accession>A0ABQ5DHX8</accession>
<dbReference type="Proteomes" id="UP001151760">
    <property type="component" value="Unassembled WGS sequence"/>
</dbReference>
<reference evidence="1" key="2">
    <citation type="submission" date="2022-01" db="EMBL/GenBank/DDBJ databases">
        <authorList>
            <person name="Yamashiro T."/>
            <person name="Shiraishi A."/>
            <person name="Satake H."/>
            <person name="Nakayama K."/>
        </authorList>
    </citation>
    <scope>NUCLEOTIDE SEQUENCE</scope>
</reference>
<keyword evidence="2" id="KW-1185">Reference proteome</keyword>
<evidence type="ECO:0000313" key="1">
    <source>
        <dbReference type="EMBL" id="GJT38840.1"/>
    </source>
</evidence>
<reference evidence="1" key="1">
    <citation type="journal article" date="2022" name="Int. J. Mol. Sci.">
        <title>Draft Genome of Tanacetum Coccineum: Genomic Comparison of Closely Related Tanacetum-Family Plants.</title>
        <authorList>
            <person name="Yamashiro T."/>
            <person name="Shiraishi A."/>
            <person name="Nakayama K."/>
            <person name="Satake H."/>
        </authorList>
    </citation>
    <scope>NUCLEOTIDE SEQUENCE</scope>
</reference>
<organism evidence="1 2">
    <name type="scientific">Tanacetum coccineum</name>
    <dbReference type="NCBI Taxonomy" id="301880"/>
    <lineage>
        <taxon>Eukaryota</taxon>
        <taxon>Viridiplantae</taxon>
        <taxon>Streptophyta</taxon>
        <taxon>Embryophyta</taxon>
        <taxon>Tracheophyta</taxon>
        <taxon>Spermatophyta</taxon>
        <taxon>Magnoliopsida</taxon>
        <taxon>eudicotyledons</taxon>
        <taxon>Gunneridae</taxon>
        <taxon>Pentapetalae</taxon>
        <taxon>asterids</taxon>
        <taxon>campanulids</taxon>
        <taxon>Asterales</taxon>
        <taxon>Asteraceae</taxon>
        <taxon>Asteroideae</taxon>
        <taxon>Anthemideae</taxon>
        <taxon>Anthemidinae</taxon>
        <taxon>Tanacetum</taxon>
    </lineage>
</organism>
<protein>
    <submittedName>
        <fullName evidence="1">Uncharacterized protein</fullName>
    </submittedName>
</protein>
<proteinExistence type="predicted"/>
<evidence type="ECO:0000313" key="2">
    <source>
        <dbReference type="Proteomes" id="UP001151760"/>
    </source>
</evidence>
<name>A0ABQ5DHX8_9ASTR</name>
<gene>
    <name evidence="1" type="ORF">Tco_0938705</name>
</gene>
<sequence>MYHSFGSDEEGDHVRILQSFNGLLLAIYWNDAFHWLEGLNRELKHCKLNIEDNDHPIMTTLDISHGLHRGRNFLESFGGHSNDSMLLLMEIPHMLHLEGKIFESCGCLLLVCRDDISSNNFTIYEIMKGSSVWSIRCLVIIEKFMHPLPKGWSIWTSVWSICFGESGKVVKYHLISKTTTEIFDIGSNQMDDDDDDAVEFIPPFEVDPNIYEFISSLACV</sequence>
<comment type="caution">
    <text evidence="1">The sequence shown here is derived from an EMBL/GenBank/DDBJ whole genome shotgun (WGS) entry which is preliminary data.</text>
</comment>